<dbReference type="PANTHER" id="PTHR11732">
    <property type="entry name" value="ALDO/KETO REDUCTASE"/>
    <property type="match status" value="1"/>
</dbReference>
<sequence>SLDKQRERLSVIHISCERGKNKQCAWLEELQAIDTKHRCVKLNDGHFIPVLGFGTYAPEEVPKSEALKATKLAIDAGFCHIDSAYLYKNEEEVGLSITSKIADGVVKRQDIFCTSEPGGELIPKDDHGKVLFDTVDLCATWEATEECKDSGLTKSIEVSNFNRRQMEMILNKPGLSTSQFVIRLGLRRDTWVIFCCCFPQAISKELELKWSSWEWDQYQYHMERGCCRWWCHFYATTWPRF</sequence>
<dbReference type="InterPro" id="IPR036812">
    <property type="entry name" value="NAD(P)_OxRdtase_dom_sf"/>
</dbReference>
<dbReference type="Ensembl" id="ENSOCUT00000045446.1">
    <property type="protein sequence ID" value="ENSOCUP00000028586.1"/>
    <property type="gene ID" value="ENSOCUG00000038965.1"/>
</dbReference>
<evidence type="ECO:0000259" key="3">
    <source>
        <dbReference type="Pfam" id="PF00248"/>
    </source>
</evidence>
<keyword evidence="2" id="KW-0560">Oxidoreductase</keyword>
<accession>A0A5F9C441</accession>
<dbReference type="GO" id="GO:0016491">
    <property type="term" value="F:oxidoreductase activity"/>
    <property type="evidence" value="ECO:0007669"/>
    <property type="project" value="UniProtKB-KW"/>
</dbReference>
<keyword evidence="1" id="KW-0521">NADP</keyword>
<dbReference type="AlphaFoldDB" id="A0A5F9C441"/>
<dbReference type="Bgee" id="ENSOCUG00000038965">
    <property type="expression patterns" value="Expressed in liver and 1 other cell type or tissue"/>
</dbReference>
<dbReference type="InterPro" id="IPR023210">
    <property type="entry name" value="NADP_OxRdtase_dom"/>
</dbReference>
<reference evidence="4" key="3">
    <citation type="submission" date="2025-09" db="UniProtKB">
        <authorList>
            <consortium name="Ensembl"/>
        </authorList>
    </citation>
    <scope>IDENTIFICATION</scope>
    <source>
        <strain evidence="4">Thorbecke</strain>
    </source>
</reference>
<organism evidence="4 5">
    <name type="scientific">Oryctolagus cuniculus</name>
    <name type="common">Rabbit</name>
    <dbReference type="NCBI Taxonomy" id="9986"/>
    <lineage>
        <taxon>Eukaryota</taxon>
        <taxon>Metazoa</taxon>
        <taxon>Chordata</taxon>
        <taxon>Craniata</taxon>
        <taxon>Vertebrata</taxon>
        <taxon>Euteleostomi</taxon>
        <taxon>Mammalia</taxon>
        <taxon>Eutheria</taxon>
        <taxon>Euarchontoglires</taxon>
        <taxon>Glires</taxon>
        <taxon>Lagomorpha</taxon>
        <taxon>Leporidae</taxon>
        <taxon>Oryctolagus</taxon>
    </lineage>
</organism>
<name>A0A5F9C441_RABIT</name>
<evidence type="ECO:0000313" key="4">
    <source>
        <dbReference type="Ensembl" id="ENSOCUP00000028586.1"/>
    </source>
</evidence>
<dbReference type="InterPro" id="IPR020471">
    <property type="entry name" value="AKR"/>
</dbReference>
<dbReference type="SMR" id="A0A5F9C441"/>
<reference evidence="4 5" key="1">
    <citation type="journal article" date="2011" name="Nature">
        <title>A high-resolution map of human evolutionary constraint using 29 mammals.</title>
        <authorList>
            <person name="Lindblad-Toh K."/>
            <person name="Garber M."/>
            <person name="Zuk O."/>
            <person name="Lin M.F."/>
            <person name="Parker B.J."/>
            <person name="Washietl S."/>
            <person name="Kheradpour P."/>
            <person name="Ernst J."/>
            <person name="Jordan G."/>
            <person name="Mauceli E."/>
            <person name="Ward L.D."/>
            <person name="Lowe C.B."/>
            <person name="Holloway A.K."/>
            <person name="Clamp M."/>
            <person name="Gnerre S."/>
            <person name="Alfoldi J."/>
            <person name="Beal K."/>
            <person name="Chang J."/>
            <person name="Clawson H."/>
            <person name="Cuff J."/>
            <person name="Di Palma F."/>
            <person name="Fitzgerald S."/>
            <person name="Flicek P."/>
            <person name="Guttman M."/>
            <person name="Hubisz M.J."/>
            <person name="Jaffe D.B."/>
            <person name="Jungreis I."/>
            <person name="Kent W.J."/>
            <person name="Kostka D."/>
            <person name="Lara M."/>
            <person name="Martins A.L."/>
            <person name="Massingham T."/>
            <person name="Moltke I."/>
            <person name="Raney B.J."/>
            <person name="Rasmussen M.D."/>
            <person name="Robinson J."/>
            <person name="Stark A."/>
            <person name="Vilella A.J."/>
            <person name="Wen J."/>
            <person name="Xie X."/>
            <person name="Zody M.C."/>
            <person name="Baldwin J."/>
            <person name="Bloom T."/>
            <person name="Chin C.W."/>
            <person name="Heiman D."/>
            <person name="Nicol R."/>
            <person name="Nusbaum C."/>
            <person name="Young S."/>
            <person name="Wilkinson J."/>
            <person name="Worley K.C."/>
            <person name="Kovar C.L."/>
            <person name="Muzny D.M."/>
            <person name="Gibbs R.A."/>
            <person name="Cree A."/>
            <person name="Dihn H.H."/>
            <person name="Fowler G."/>
            <person name="Jhangiani S."/>
            <person name="Joshi V."/>
            <person name="Lee S."/>
            <person name="Lewis L.R."/>
            <person name="Nazareth L.V."/>
            <person name="Okwuonu G."/>
            <person name="Santibanez J."/>
            <person name="Warren W.C."/>
            <person name="Mardis E.R."/>
            <person name="Weinstock G.M."/>
            <person name="Wilson R.K."/>
            <person name="Delehaunty K."/>
            <person name="Dooling D."/>
            <person name="Fronik C."/>
            <person name="Fulton L."/>
            <person name="Fulton B."/>
            <person name="Graves T."/>
            <person name="Minx P."/>
            <person name="Sodergren E."/>
            <person name="Birney E."/>
            <person name="Margulies E.H."/>
            <person name="Herrero J."/>
            <person name="Green E.D."/>
            <person name="Haussler D."/>
            <person name="Siepel A."/>
            <person name="Goldman N."/>
            <person name="Pollard K.S."/>
            <person name="Pedersen J.S."/>
            <person name="Lander E.S."/>
            <person name="Kellis M."/>
        </authorList>
    </citation>
    <scope>NUCLEOTIDE SEQUENCE [LARGE SCALE GENOMIC DNA]</scope>
    <source>
        <strain evidence="5">Thorbecke</strain>
    </source>
</reference>
<proteinExistence type="predicted"/>
<dbReference type="Pfam" id="PF00248">
    <property type="entry name" value="Aldo_ket_red"/>
    <property type="match status" value="1"/>
</dbReference>
<dbReference type="GeneTree" id="ENSGT00940000163208"/>
<dbReference type="SUPFAM" id="SSF51430">
    <property type="entry name" value="NAD(P)-linked oxidoreductase"/>
    <property type="match status" value="1"/>
</dbReference>
<evidence type="ECO:0000256" key="2">
    <source>
        <dbReference type="ARBA" id="ARBA00023002"/>
    </source>
</evidence>
<evidence type="ECO:0000313" key="5">
    <source>
        <dbReference type="Proteomes" id="UP000001811"/>
    </source>
</evidence>
<dbReference type="Gene3D" id="3.20.20.100">
    <property type="entry name" value="NADP-dependent oxidoreductase domain"/>
    <property type="match status" value="2"/>
</dbReference>
<evidence type="ECO:0000256" key="1">
    <source>
        <dbReference type="ARBA" id="ARBA00022857"/>
    </source>
</evidence>
<reference evidence="4" key="2">
    <citation type="submission" date="2025-08" db="UniProtKB">
        <authorList>
            <consortium name="Ensembl"/>
        </authorList>
    </citation>
    <scope>IDENTIFICATION</scope>
    <source>
        <strain evidence="4">Thorbecke</strain>
    </source>
</reference>
<feature type="domain" description="NADP-dependent oxidoreductase" evidence="3">
    <location>
        <begin position="51"/>
        <end position="112"/>
    </location>
</feature>
<dbReference type="Proteomes" id="UP000001811">
    <property type="component" value="Unplaced"/>
</dbReference>
<dbReference type="InParanoid" id="A0A5F9C441"/>
<keyword evidence="5" id="KW-1185">Reference proteome</keyword>
<protein>
    <recommendedName>
        <fullName evidence="3">NADP-dependent oxidoreductase domain-containing protein</fullName>
    </recommendedName>
</protein>